<accession>A0ABW8P9S9</accession>
<sequence>MITKENYKNLLIILAFLVLQSCNNKTSETRYPKYDKNGKLIVYSEEEYIKMWYKNKKLDVTVIDTFCIHQKQRALKDIKNGKLIYFGSHYILEPKLIKRLKKYNISYKQYLAGCIRWETFEPSYYQEEMWKEIDKRYGENFIDSLVETVQKEYIIEHPNEEYMEDGIDLRTKYLPK</sequence>
<organism evidence="1 2">
    <name type="scientific">Flavobacterium oreochromis</name>
    <dbReference type="NCBI Taxonomy" id="2906078"/>
    <lineage>
        <taxon>Bacteria</taxon>
        <taxon>Pseudomonadati</taxon>
        <taxon>Bacteroidota</taxon>
        <taxon>Flavobacteriia</taxon>
        <taxon>Flavobacteriales</taxon>
        <taxon>Flavobacteriaceae</taxon>
        <taxon>Flavobacterium</taxon>
    </lineage>
</organism>
<dbReference type="PROSITE" id="PS51257">
    <property type="entry name" value="PROKAR_LIPOPROTEIN"/>
    <property type="match status" value="1"/>
</dbReference>
<dbReference type="RefSeq" id="WP_088398698.1">
    <property type="nucleotide sequence ID" value="NZ_JAZGZP010000014.1"/>
</dbReference>
<evidence type="ECO:0008006" key="3">
    <source>
        <dbReference type="Google" id="ProtNLM"/>
    </source>
</evidence>
<protein>
    <recommendedName>
        <fullName evidence="3">Lipoprotein</fullName>
    </recommendedName>
</protein>
<proteinExistence type="predicted"/>
<dbReference type="Proteomes" id="UP001621706">
    <property type="component" value="Unassembled WGS sequence"/>
</dbReference>
<gene>
    <name evidence="1" type="ORF">V3I07_10395</name>
</gene>
<evidence type="ECO:0000313" key="1">
    <source>
        <dbReference type="EMBL" id="MFK7001304.1"/>
    </source>
</evidence>
<reference evidence="1 2" key="1">
    <citation type="submission" date="2024-02" db="EMBL/GenBank/DDBJ databases">
        <title>Comparative Genomic Analysis of Flavobacterium Species Causing Columnaris Disease of Freshwater Fish in Thailand: Insights into Virulence and Resistance Mechanisms.</title>
        <authorList>
            <person name="Nguyen D."/>
            <person name="Chokmangmeepisarn P."/>
            <person name="Khianchaikhan K."/>
            <person name="Morishita M."/>
            <person name="Bunnoy A."/>
            <person name="Rodkhum C."/>
        </authorList>
    </citation>
    <scope>NUCLEOTIDE SEQUENCE [LARGE SCALE GENOMIC DNA]</scope>
    <source>
        <strain evidence="1 2">CNRT2201</strain>
    </source>
</reference>
<evidence type="ECO:0000313" key="2">
    <source>
        <dbReference type="Proteomes" id="UP001621706"/>
    </source>
</evidence>
<comment type="caution">
    <text evidence="1">The sequence shown here is derived from an EMBL/GenBank/DDBJ whole genome shotgun (WGS) entry which is preliminary data.</text>
</comment>
<name>A0ABW8P9S9_9FLAO</name>
<dbReference type="EMBL" id="JAZGZP010000014">
    <property type="protein sequence ID" value="MFK7001304.1"/>
    <property type="molecule type" value="Genomic_DNA"/>
</dbReference>
<keyword evidence="2" id="KW-1185">Reference proteome</keyword>